<evidence type="ECO:0000313" key="3">
    <source>
        <dbReference type="EMBL" id="MBM9475764.1"/>
    </source>
</evidence>
<protein>
    <submittedName>
        <fullName evidence="3">DUF4229 domain-containing protein</fullName>
    </submittedName>
</protein>
<evidence type="ECO:0000313" key="4">
    <source>
        <dbReference type="Proteomes" id="UP000663801"/>
    </source>
</evidence>
<accession>A0A938YIK0</accession>
<reference evidence="3" key="1">
    <citation type="submission" date="2021-01" db="EMBL/GenBank/DDBJ databases">
        <title>KCTC 19127 draft genome.</title>
        <authorList>
            <person name="An D."/>
        </authorList>
    </citation>
    <scope>NUCLEOTIDE SEQUENCE</scope>
    <source>
        <strain evidence="3">KCTC 19127</strain>
    </source>
</reference>
<evidence type="ECO:0000256" key="1">
    <source>
        <dbReference type="SAM" id="MobiDB-lite"/>
    </source>
</evidence>
<feature type="transmembrane region" description="Helical" evidence="2">
    <location>
        <begin position="79"/>
        <end position="98"/>
    </location>
</feature>
<dbReference type="RefSeq" id="WP_205255857.1">
    <property type="nucleotide sequence ID" value="NZ_BAAAPV010000002.1"/>
</dbReference>
<keyword evidence="2" id="KW-0472">Membrane</keyword>
<organism evidence="3 4">
    <name type="scientific">Nakamurella flavida</name>
    <dbReference type="NCBI Taxonomy" id="363630"/>
    <lineage>
        <taxon>Bacteria</taxon>
        <taxon>Bacillati</taxon>
        <taxon>Actinomycetota</taxon>
        <taxon>Actinomycetes</taxon>
        <taxon>Nakamurellales</taxon>
        <taxon>Nakamurellaceae</taxon>
        <taxon>Nakamurella</taxon>
    </lineage>
</organism>
<keyword evidence="2" id="KW-0812">Transmembrane</keyword>
<comment type="caution">
    <text evidence="3">The sequence shown here is derived from an EMBL/GenBank/DDBJ whole genome shotgun (WGS) entry which is preliminary data.</text>
</comment>
<gene>
    <name evidence="3" type="ORF">JL107_04825</name>
</gene>
<evidence type="ECO:0000256" key="2">
    <source>
        <dbReference type="SAM" id="Phobius"/>
    </source>
</evidence>
<keyword evidence="2" id="KW-1133">Transmembrane helix</keyword>
<dbReference type="Proteomes" id="UP000663801">
    <property type="component" value="Unassembled WGS sequence"/>
</dbReference>
<sequence length="132" mass="14040">MSGPLPPDRPVPSAERVPTGGFEGYAAAADGVAGADRPDAADGAAGPPAHLGRDLAIYTALRFVMIAVLTGILTLFMPLVVALMFAIIIQLPLAWLIFARQRRKVNEAVATASASRRRHRQELREALEGGRD</sequence>
<dbReference type="EMBL" id="JAERWL010000005">
    <property type="protein sequence ID" value="MBM9475764.1"/>
    <property type="molecule type" value="Genomic_DNA"/>
</dbReference>
<feature type="compositionally biased region" description="Pro residues" evidence="1">
    <location>
        <begin position="1"/>
        <end position="10"/>
    </location>
</feature>
<keyword evidence="4" id="KW-1185">Reference proteome</keyword>
<dbReference type="AlphaFoldDB" id="A0A938YIK0"/>
<name>A0A938YIK0_9ACTN</name>
<proteinExistence type="predicted"/>
<dbReference type="Pfam" id="PF14012">
    <property type="entry name" value="DUF4229"/>
    <property type="match status" value="1"/>
</dbReference>
<feature type="region of interest" description="Disordered" evidence="1">
    <location>
        <begin position="1"/>
        <end position="21"/>
    </location>
</feature>
<dbReference type="InterPro" id="IPR025323">
    <property type="entry name" value="DUF4229"/>
</dbReference>